<name>A0A835Z1F6_9STRA</name>
<evidence type="ECO:0000313" key="2">
    <source>
        <dbReference type="Proteomes" id="UP000664859"/>
    </source>
</evidence>
<evidence type="ECO:0000313" key="1">
    <source>
        <dbReference type="EMBL" id="KAG5185732.1"/>
    </source>
</evidence>
<dbReference type="Proteomes" id="UP000664859">
    <property type="component" value="Unassembled WGS sequence"/>
</dbReference>
<organism evidence="1 2">
    <name type="scientific">Tribonema minus</name>
    <dbReference type="NCBI Taxonomy" id="303371"/>
    <lineage>
        <taxon>Eukaryota</taxon>
        <taxon>Sar</taxon>
        <taxon>Stramenopiles</taxon>
        <taxon>Ochrophyta</taxon>
        <taxon>PX clade</taxon>
        <taxon>Xanthophyceae</taxon>
        <taxon>Tribonematales</taxon>
        <taxon>Tribonemataceae</taxon>
        <taxon>Tribonema</taxon>
    </lineage>
</organism>
<dbReference type="EMBL" id="JAFCMP010000124">
    <property type="protein sequence ID" value="KAG5185732.1"/>
    <property type="molecule type" value="Genomic_DNA"/>
</dbReference>
<reference evidence="1" key="1">
    <citation type="submission" date="2021-02" db="EMBL/GenBank/DDBJ databases">
        <title>First Annotated Genome of the Yellow-green Alga Tribonema minus.</title>
        <authorList>
            <person name="Mahan K.M."/>
        </authorList>
    </citation>
    <scope>NUCLEOTIDE SEQUENCE</scope>
    <source>
        <strain evidence="1">UTEX B ZZ1240</strain>
    </source>
</reference>
<keyword evidence="2" id="KW-1185">Reference proteome</keyword>
<comment type="caution">
    <text evidence="1">The sequence shown here is derived from an EMBL/GenBank/DDBJ whole genome shotgun (WGS) entry which is preliminary data.</text>
</comment>
<dbReference type="AlphaFoldDB" id="A0A835Z1F6"/>
<protein>
    <submittedName>
        <fullName evidence="1">Uncharacterized protein</fullName>
    </submittedName>
</protein>
<sequence length="178" mass="19043">MATAAEDCPQGDHLRLPVLRLRTRARARSAAALNVITSVRKELASAGPDACICLSDHTTSLASRSALVLCATCCPLLANALRVAAAREACAESVQPSDGHACPWSQLRVYDEADDDHRSCNQFVDVAGQRGSGYWDDVIGECIQNPVDIVSVVNETNGIRSSATSRRRSRSASLQCMT</sequence>
<proteinExistence type="predicted"/>
<gene>
    <name evidence="1" type="ORF">JKP88DRAFT_244364</name>
</gene>
<accession>A0A835Z1F6</accession>